<feature type="region of interest" description="Disordered" evidence="3">
    <location>
        <begin position="42"/>
        <end position="70"/>
    </location>
</feature>
<feature type="compositionally biased region" description="Polar residues" evidence="3">
    <location>
        <begin position="309"/>
        <end position="318"/>
    </location>
</feature>
<dbReference type="AlphaFoldDB" id="A0A176WMQ0"/>
<feature type="compositionally biased region" description="Basic and acidic residues" evidence="3">
    <location>
        <begin position="52"/>
        <end position="68"/>
    </location>
</feature>
<dbReference type="Pfam" id="PF03514">
    <property type="entry name" value="GRAS"/>
    <property type="match status" value="1"/>
</dbReference>
<organism evidence="4 5">
    <name type="scientific">Marchantia polymorpha subsp. ruderalis</name>
    <dbReference type="NCBI Taxonomy" id="1480154"/>
    <lineage>
        <taxon>Eukaryota</taxon>
        <taxon>Viridiplantae</taxon>
        <taxon>Streptophyta</taxon>
        <taxon>Embryophyta</taxon>
        <taxon>Marchantiophyta</taxon>
        <taxon>Marchantiopsida</taxon>
        <taxon>Marchantiidae</taxon>
        <taxon>Marchantiales</taxon>
        <taxon>Marchantiaceae</taxon>
        <taxon>Marchantia</taxon>
    </lineage>
</organism>
<dbReference type="PANTHER" id="PTHR31636">
    <property type="entry name" value="OSJNBA0084A10.13 PROTEIN-RELATED"/>
    <property type="match status" value="1"/>
</dbReference>
<evidence type="ECO:0000256" key="1">
    <source>
        <dbReference type="ARBA" id="ARBA00023015"/>
    </source>
</evidence>
<evidence type="ECO:0000313" key="4">
    <source>
        <dbReference type="EMBL" id="OAE34417.1"/>
    </source>
</evidence>
<feature type="region of interest" description="Disordered" evidence="3">
    <location>
        <begin position="221"/>
        <end position="266"/>
    </location>
</feature>
<feature type="region of interest" description="Disordered" evidence="3">
    <location>
        <begin position="375"/>
        <end position="422"/>
    </location>
</feature>
<sequence length="852" mass="92366">MSGWMHGWRRGVGLPGVIEVANATLKSERIFVPRSPAVVGGLADGADSAGAGRDDELTMPDRERERGRQGRRGAHCSRCWSCPKSKEESVRGVAAAHRAALAGPGHRTRRATHCACGSDVGLFVPLVREIVLAAVAGSIACRDPRYCAPRTECVERSTATRGRAKRVGEAGRGGASPGATAAGPYRALPMEVLMEQMNYGGAPDFQLASFLDGLDAMMISMDQGGGNQQSSSPSPYANAGVSYGQSPSPVSQSSFVDVSSVQSPPDSVYNDTLDSEIAQSDMSALTQNFVVNEPWFDDSGNLVSFPISSDAPSKNSAIGRSPAPAGLDQSYTQDLFEQQFCHEEEDMRPQFPSHSFGSAYGFNNTPFSLLKGTDTASSVGSCGNGSSGSSLSRGRSVGSVSSPRSFGVAPQRMLLPPLRSNSSTRIQAYPNSIFQQEPGVMKWSAQPAQASAPQQQQQQQQQQRQQQQQQQQQQALRRPALPVEPEQEDSGLRLVHLLMACAKAIQAGDRHSAEATVRKIKQAVSMAPQQSAGPMIKVAAHFAEALTRRIYGVSPNFQEAMLSSASMKADFENFYDLSPYLRFAHFSTNQAILEAFTGANHVHVIDFHLNYGLQWPCLMQALAMRPGGPPTLKLTGIGPPELGGEDSLQDIGRSLATMAGELNVQPGEVVAVNSIFQLHKLLHAEGSNEAGLDEVLRAVKSLNPKVVTIAEQEANHNIHNFLDRFVEALHFYSSMFDSLEASKRPTDSSDPRTAHQRQEMYKGAERYLGREICNIVACEGAKRVERHENLEMWKLRLRNAGYQQLRMPSTAYNTASLLLNLYSGQGYRVEDNCGCITLCWDGKPLLTASAWQ</sequence>
<feature type="compositionally biased region" description="Low complexity" evidence="3">
    <location>
        <begin position="240"/>
        <end position="266"/>
    </location>
</feature>
<feature type="compositionally biased region" description="Low complexity" evidence="3">
    <location>
        <begin position="444"/>
        <end position="475"/>
    </location>
</feature>
<gene>
    <name evidence="4" type="ORF">AXG93_4875s1370</name>
</gene>
<feature type="region of interest" description="Disordered" evidence="3">
    <location>
        <begin position="439"/>
        <end position="487"/>
    </location>
</feature>
<proteinExistence type="predicted"/>
<accession>A0A176WMQ0</accession>
<dbReference type="EMBL" id="LVLJ01000408">
    <property type="protein sequence ID" value="OAE34417.1"/>
    <property type="molecule type" value="Genomic_DNA"/>
</dbReference>
<feature type="compositionally biased region" description="Low complexity" evidence="3">
    <location>
        <begin position="42"/>
        <end position="51"/>
    </location>
</feature>
<evidence type="ECO:0008006" key="6">
    <source>
        <dbReference type="Google" id="ProtNLM"/>
    </source>
</evidence>
<feature type="region of interest" description="Disordered" evidence="3">
    <location>
        <begin position="161"/>
        <end position="181"/>
    </location>
</feature>
<protein>
    <recommendedName>
        <fullName evidence="6">DELLA protein</fullName>
    </recommendedName>
</protein>
<name>A0A176WMQ0_MARPO</name>
<feature type="region of interest" description="Disordered" evidence="3">
    <location>
        <begin position="309"/>
        <end position="328"/>
    </location>
</feature>
<keyword evidence="1" id="KW-0805">Transcription regulation</keyword>
<feature type="compositionally biased region" description="Low complexity" evidence="3">
    <location>
        <begin position="387"/>
        <end position="408"/>
    </location>
</feature>
<evidence type="ECO:0000256" key="2">
    <source>
        <dbReference type="ARBA" id="ARBA00023163"/>
    </source>
</evidence>
<dbReference type="Proteomes" id="UP000077202">
    <property type="component" value="Unassembled WGS sequence"/>
</dbReference>
<dbReference type="PROSITE" id="PS50985">
    <property type="entry name" value="GRAS"/>
    <property type="match status" value="1"/>
</dbReference>
<comment type="caution">
    <text evidence="4">The sequence shown here is derived from an EMBL/GenBank/DDBJ whole genome shotgun (WGS) entry which is preliminary data.</text>
</comment>
<evidence type="ECO:0000313" key="5">
    <source>
        <dbReference type="Proteomes" id="UP000077202"/>
    </source>
</evidence>
<keyword evidence="2" id="KW-0804">Transcription</keyword>
<dbReference type="InterPro" id="IPR005202">
    <property type="entry name" value="TF_GRAS"/>
</dbReference>
<reference evidence="4" key="1">
    <citation type="submission" date="2016-03" db="EMBL/GenBank/DDBJ databases">
        <title>Mechanisms controlling the formation of the plant cell surface in tip-growing cells are functionally conserved among land plants.</title>
        <authorList>
            <person name="Honkanen S."/>
            <person name="Jones V.A."/>
            <person name="Morieri G."/>
            <person name="Champion C."/>
            <person name="Hetherington A.J."/>
            <person name="Kelly S."/>
            <person name="Saint-Marcoux D."/>
            <person name="Proust H."/>
            <person name="Prescott H."/>
            <person name="Dolan L."/>
        </authorList>
    </citation>
    <scope>NUCLEOTIDE SEQUENCE [LARGE SCALE GENOMIC DNA]</scope>
    <source>
        <tissue evidence="4">Whole gametophyte</tissue>
    </source>
</reference>
<evidence type="ECO:0000256" key="3">
    <source>
        <dbReference type="SAM" id="MobiDB-lite"/>
    </source>
</evidence>
<keyword evidence="5" id="KW-1185">Reference proteome</keyword>